<keyword evidence="4" id="KW-1185">Reference proteome</keyword>
<dbReference type="InterPro" id="IPR036465">
    <property type="entry name" value="vWFA_dom_sf"/>
</dbReference>
<gene>
    <name evidence="3" type="ORF">KIH74_26365</name>
</gene>
<dbReference type="Pfam" id="PF13519">
    <property type="entry name" value="VWA_2"/>
    <property type="match status" value="1"/>
</dbReference>
<evidence type="ECO:0000256" key="1">
    <source>
        <dbReference type="SAM" id="MobiDB-lite"/>
    </source>
</evidence>
<name>A0ABS5TQP7_9ACTN</name>
<dbReference type="EMBL" id="JAHBAY010000012">
    <property type="protein sequence ID" value="MBT0772498.1"/>
    <property type="molecule type" value="Genomic_DNA"/>
</dbReference>
<evidence type="ECO:0000313" key="3">
    <source>
        <dbReference type="EMBL" id="MBT0772498.1"/>
    </source>
</evidence>
<dbReference type="RefSeq" id="WP_214159032.1">
    <property type="nucleotide sequence ID" value="NZ_JAHBAY010000012.1"/>
</dbReference>
<dbReference type="Proteomes" id="UP001197247">
    <property type="component" value="Unassembled WGS sequence"/>
</dbReference>
<feature type="compositionally biased region" description="Low complexity" evidence="1">
    <location>
        <begin position="14"/>
        <end position="27"/>
    </location>
</feature>
<protein>
    <submittedName>
        <fullName evidence="3">VWA domain-containing protein</fullName>
    </submittedName>
</protein>
<proteinExistence type="predicted"/>
<feature type="region of interest" description="Disordered" evidence="1">
    <location>
        <begin position="13"/>
        <end position="45"/>
    </location>
</feature>
<reference evidence="3 4" key="1">
    <citation type="submission" date="2021-05" db="EMBL/GenBank/DDBJ databases">
        <title>Kineosporia and Streptomyces sp. nov. two new marine actinobacteria isolated from Coral.</title>
        <authorList>
            <person name="Buangrab K."/>
            <person name="Sutthacheep M."/>
            <person name="Yeemin T."/>
            <person name="Harunari E."/>
            <person name="Igarashi Y."/>
            <person name="Kanchanasin P."/>
            <person name="Tanasupawat S."/>
            <person name="Phongsopitanun W."/>
        </authorList>
    </citation>
    <scope>NUCLEOTIDE SEQUENCE [LARGE SCALE GENOMIC DNA]</scope>
    <source>
        <strain evidence="3 4">J2-2</strain>
    </source>
</reference>
<dbReference type="SMART" id="SM00327">
    <property type="entry name" value="VWA"/>
    <property type="match status" value="1"/>
</dbReference>
<dbReference type="Gene3D" id="3.40.50.410">
    <property type="entry name" value="von Willebrand factor, type A domain"/>
    <property type="match status" value="1"/>
</dbReference>
<evidence type="ECO:0000313" key="4">
    <source>
        <dbReference type="Proteomes" id="UP001197247"/>
    </source>
</evidence>
<evidence type="ECO:0000259" key="2">
    <source>
        <dbReference type="SMART" id="SM00327"/>
    </source>
</evidence>
<dbReference type="InterPro" id="IPR002035">
    <property type="entry name" value="VWF_A"/>
</dbReference>
<organism evidence="3 4">
    <name type="scientific">Kineosporia corallincola</name>
    <dbReference type="NCBI Taxonomy" id="2835133"/>
    <lineage>
        <taxon>Bacteria</taxon>
        <taxon>Bacillati</taxon>
        <taxon>Actinomycetota</taxon>
        <taxon>Actinomycetes</taxon>
        <taxon>Kineosporiales</taxon>
        <taxon>Kineosporiaceae</taxon>
        <taxon>Kineosporia</taxon>
    </lineage>
</organism>
<feature type="domain" description="VWFA" evidence="2">
    <location>
        <begin position="129"/>
        <end position="288"/>
    </location>
</feature>
<sequence>MVFSISDSDGGPVLTALGRGTGAAAKASVRGSGGPGQTDDAGATVPLDVGDGDPAEDDVRARARLIAARLSLHRPPRGRGARRGAGELVSVRYREGADDIDLDRTLEVLAEKPFPDDDDIVVRERVRRRRSVELVVDVSGSMRGERIRTAAATVGALAGELAADDVGVIAFWSDCSILLPMGRPFRAQSLLDDLLKLPARGLTNVGFPLQLAAAELSRRPNPEARVLLLSDCVHNAGPDPRGPAALLPRLDVLLDASGEKDEELAREMAAAGRGRMFPIRDHRQVAPALSDIFRS</sequence>
<comment type="caution">
    <text evidence="3">The sequence shown here is derived from an EMBL/GenBank/DDBJ whole genome shotgun (WGS) entry which is preliminary data.</text>
</comment>
<accession>A0ABS5TQP7</accession>
<dbReference type="SUPFAM" id="SSF53300">
    <property type="entry name" value="vWA-like"/>
    <property type="match status" value="1"/>
</dbReference>